<dbReference type="EMBL" id="AFZX01000140">
    <property type="protein sequence ID" value="EHL03958.1"/>
    <property type="molecule type" value="Genomic_DNA"/>
</dbReference>
<dbReference type="PATRIC" id="fig|537010.4.peg.5007"/>
<dbReference type="Proteomes" id="UP000004416">
    <property type="component" value="Unassembled WGS sequence"/>
</dbReference>
<dbReference type="Gene3D" id="3.40.50.880">
    <property type="match status" value="1"/>
</dbReference>
<dbReference type="InterPro" id="IPR044668">
    <property type="entry name" value="PuuD-like"/>
</dbReference>
<evidence type="ECO:0000313" key="2">
    <source>
        <dbReference type="Proteomes" id="UP000004416"/>
    </source>
</evidence>
<dbReference type="PANTHER" id="PTHR43235">
    <property type="entry name" value="GLUTAMINE AMIDOTRANSFERASE PB2B2.05-RELATED"/>
    <property type="match status" value="1"/>
</dbReference>
<protein>
    <submittedName>
        <fullName evidence="1">Peptidase C26</fullName>
    </submittedName>
</protein>
<dbReference type="CDD" id="cd01745">
    <property type="entry name" value="GATase1_2"/>
    <property type="match status" value="1"/>
</dbReference>
<dbReference type="PROSITE" id="PS51273">
    <property type="entry name" value="GATASE_TYPE_1"/>
    <property type="match status" value="1"/>
</dbReference>
<evidence type="ECO:0000313" key="1">
    <source>
        <dbReference type="EMBL" id="EHL03958.1"/>
    </source>
</evidence>
<dbReference type="InterPro" id="IPR011697">
    <property type="entry name" value="Peptidase_C26"/>
</dbReference>
<dbReference type="SUPFAM" id="SSF52317">
    <property type="entry name" value="Class I glutamine amidotransferase-like"/>
    <property type="match status" value="1"/>
</dbReference>
<comment type="caution">
    <text evidence="1">The sequence shown here is derived from an EMBL/GenBank/DDBJ whole genome shotgun (WGS) entry which is preliminary data.</text>
</comment>
<dbReference type="GO" id="GO:0033969">
    <property type="term" value="F:gamma-glutamyl-gamma-aminobutyrate hydrolase activity"/>
    <property type="evidence" value="ECO:0007669"/>
    <property type="project" value="TreeGrafter"/>
</dbReference>
<accession>G9XWK6</accession>
<dbReference type="HOGENOM" id="CLU_030756_2_1_9"/>
<dbReference type="AlphaFoldDB" id="G9XWK6"/>
<name>G9XWK6_DESHA</name>
<organism evidence="1 2">
    <name type="scientific">Desulfitobacterium hafniense DP7</name>
    <dbReference type="NCBI Taxonomy" id="537010"/>
    <lineage>
        <taxon>Bacteria</taxon>
        <taxon>Bacillati</taxon>
        <taxon>Bacillota</taxon>
        <taxon>Clostridia</taxon>
        <taxon>Eubacteriales</taxon>
        <taxon>Desulfitobacteriaceae</taxon>
        <taxon>Desulfitobacterium</taxon>
    </lineage>
</organism>
<dbReference type="GO" id="GO:0005829">
    <property type="term" value="C:cytosol"/>
    <property type="evidence" value="ECO:0007669"/>
    <property type="project" value="TreeGrafter"/>
</dbReference>
<dbReference type="PANTHER" id="PTHR43235:SF1">
    <property type="entry name" value="GLUTAMINE AMIDOTRANSFERASE PB2B2.05-RELATED"/>
    <property type="match status" value="1"/>
</dbReference>
<sequence>MFREEALSGPIIIRYKDGVEKCMERRYIMKRKPVIGITAAHCNEELKSYPRARYVEAVREAGGQPILLPPVAAAEDAEEVIALMDGLILTGGGDISPILLGEDPLRGIGDCLPDRDFSEILLTQKALEVNLPLLGICKGIQVLAVAAGGKIFQDIISQCPESMEHKMKAPRDFSWHEITLQESRLRTFLGEERIAVNSVHHQAVSKAPQGFVISAVAPDGIIEGIEKVDAHFCIGVQWHPEVMMKDKSSQKIFQELVAAGAGYYRRRH</sequence>
<dbReference type="Pfam" id="PF07722">
    <property type="entry name" value="Peptidase_C26"/>
    <property type="match status" value="1"/>
</dbReference>
<dbReference type="GO" id="GO:0006598">
    <property type="term" value="P:polyamine catabolic process"/>
    <property type="evidence" value="ECO:0007669"/>
    <property type="project" value="TreeGrafter"/>
</dbReference>
<proteinExistence type="predicted"/>
<dbReference type="InterPro" id="IPR029062">
    <property type="entry name" value="Class_I_gatase-like"/>
</dbReference>
<gene>
    <name evidence="1" type="ORF">HMPREF0322_05373</name>
</gene>
<reference evidence="1 2" key="1">
    <citation type="submission" date="2011-08" db="EMBL/GenBank/DDBJ databases">
        <authorList>
            <person name="Weinstock G."/>
            <person name="Sodergren E."/>
            <person name="Clifton S."/>
            <person name="Fulton L."/>
            <person name="Fulton B."/>
            <person name="Courtney L."/>
            <person name="Fronick C."/>
            <person name="Harrison M."/>
            <person name="Strong C."/>
            <person name="Farmer C."/>
            <person name="Delahaunty K."/>
            <person name="Markovic C."/>
            <person name="Hall O."/>
            <person name="Minx P."/>
            <person name="Tomlinson C."/>
            <person name="Mitreva M."/>
            <person name="Hou S."/>
            <person name="Chen J."/>
            <person name="Wollam A."/>
            <person name="Pepin K.H."/>
            <person name="Johnson M."/>
            <person name="Bhonagiri V."/>
            <person name="Zhang X."/>
            <person name="Suruliraj S."/>
            <person name="Warren W."/>
            <person name="Chinwalla A."/>
            <person name="Mardis E.R."/>
            <person name="Wilson R.K."/>
        </authorList>
    </citation>
    <scope>NUCLEOTIDE SEQUENCE [LARGE SCALE GENOMIC DNA]</scope>
    <source>
        <strain evidence="1 2">DP7</strain>
    </source>
</reference>